<keyword evidence="2" id="KW-1185">Reference proteome</keyword>
<gene>
    <name evidence="1" type="ORF">K3G42_009693</name>
</gene>
<sequence>MESPMFDTVLETTDGVTPDPSWTLPYPLGFQVSLTGFLMLEVVLGVSSNLTVLVLYCLQAGLVDSVSNMVTMNLHVLDVLICVVCAPLTMVVVLVPPDRAATLLCCFHEACITFSSVATATNVLVISLDRYDISVRPAQRVLTPARAILLLAGVWVLSLAVFFIPFLEGEFGHADKWQNRTVLCVGPKEFHAELGTSYHLAIQIPTFFAAVAVMLVTYAKILQALNISIGSTFKRSQRRKTKKRKRRKSAETSCSLPSGGEAKRLSQPVSALSAQPPMGVQASVSVITAAKGESSEACHRGLEWERQRRCFSSHCSFLIISTFFLCWAPLSVANLLILCRGPGPLLGKLRICFLAMAYGTTIFHPLLYAFTRQKLRNVLRSKLKKRVVSALQVDPAPGGTVIHNSWVEPPRKSCKGRPRGSDGAEHCLTEATKDDRCNILKVVLQPVKGNKELDVVKNVPNVEHCASCFVEGLYVLPPIHSLSLTEDMFTPQWGFAYPAPIAQQESYLPRHSAAGAI</sequence>
<dbReference type="Proteomes" id="UP000827872">
    <property type="component" value="Linkage Group LG03"/>
</dbReference>
<reference evidence="1" key="1">
    <citation type="submission" date="2021-08" db="EMBL/GenBank/DDBJ databases">
        <title>The first chromosome-level gecko genome reveals the dynamic sex chromosomes of Neotropical dwarf geckos (Sphaerodactylidae: Sphaerodactylus).</title>
        <authorList>
            <person name="Pinto B.J."/>
            <person name="Keating S.E."/>
            <person name="Gamble T."/>
        </authorList>
    </citation>
    <scope>NUCLEOTIDE SEQUENCE</scope>
    <source>
        <strain evidence="1">TG3544</strain>
    </source>
</reference>
<name>A0ACB8EHF0_9SAUR</name>
<evidence type="ECO:0000313" key="2">
    <source>
        <dbReference type="Proteomes" id="UP000827872"/>
    </source>
</evidence>
<comment type="caution">
    <text evidence="1">The sequence shown here is derived from an EMBL/GenBank/DDBJ whole genome shotgun (WGS) entry which is preliminary data.</text>
</comment>
<accession>A0ACB8EHF0</accession>
<protein>
    <submittedName>
        <fullName evidence="1">Uncharacterized protein</fullName>
    </submittedName>
</protein>
<evidence type="ECO:0000313" key="1">
    <source>
        <dbReference type="EMBL" id="KAH7991735.1"/>
    </source>
</evidence>
<dbReference type="EMBL" id="CM037616">
    <property type="protein sequence ID" value="KAH7991735.1"/>
    <property type="molecule type" value="Genomic_DNA"/>
</dbReference>
<proteinExistence type="predicted"/>
<organism evidence="1 2">
    <name type="scientific">Sphaerodactylus townsendi</name>
    <dbReference type="NCBI Taxonomy" id="933632"/>
    <lineage>
        <taxon>Eukaryota</taxon>
        <taxon>Metazoa</taxon>
        <taxon>Chordata</taxon>
        <taxon>Craniata</taxon>
        <taxon>Vertebrata</taxon>
        <taxon>Euteleostomi</taxon>
        <taxon>Lepidosauria</taxon>
        <taxon>Squamata</taxon>
        <taxon>Bifurcata</taxon>
        <taxon>Gekkota</taxon>
        <taxon>Sphaerodactylidae</taxon>
        <taxon>Sphaerodactylus</taxon>
    </lineage>
</organism>